<dbReference type="EMBL" id="JBHUIP010000016">
    <property type="protein sequence ID" value="MFD2265369.1"/>
    <property type="molecule type" value="Genomic_DNA"/>
</dbReference>
<feature type="domain" description="PIN" evidence="1">
    <location>
        <begin position="18"/>
        <end position="84"/>
    </location>
</feature>
<evidence type="ECO:0000313" key="3">
    <source>
        <dbReference type="Proteomes" id="UP001597295"/>
    </source>
</evidence>
<reference evidence="3" key="1">
    <citation type="journal article" date="2019" name="Int. J. Syst. Evol. Microbiol.">
        <title>The Global Catalogue of Microorganisms (GCM) 10K type strain sequencing project: providing services to taxonomists for standard genome sequencing and annotation.</title>
        <authorList>
            <consortium name="The Broad Institute Genomics Platform"/>
            <consortium name="The Broad Institute Genome Sequencing Center for Infectious Disease"/>
            <person name="Wu L."/>
            <person name="Ma J."/>
        </authorList>
    </citation>
    <scope>NUCLEOTIDE SEQUENCE [LARGE SCALE GENOMIC DNA]</scope>
    <source>
        <strain evidence="3">CGMCC 1.19062</strain>
    </source>
</reference>
<accession>A0ABW5DWL5</accession>
<name>A0ABW5DWL5_9PROT</name>
<proteinExistence type="predicted"/>
<dbReference type="Gene3D" id="3.40.50.1010">
    <property type="entry name" value="5'-nuclease"/>
    <property type="match status" value="1"/>
</dbReference>
<comment type="caution">
    <text evidence="2">The sequence shown here is derived from an EMBL/GenBank/DDBJ whole genome shotgun (WGS) entry which is preliminary data.</text>
</comment>
<dbReference type="InterPro" id="IPR029060">
    <property type="entry name" value="PIN-like_dom_sf"/>
</dbReference>
<gene>
    <name evidence="2" type="ORF">ACFSM5_20870</name>
</gene>
<keyword evidence="3" id="KW-1185">Reference proteome</keyword>
<sequence length="89" mass="9410">MAEAMIVAGQRNLGAPLLALIEETGVEVVPVTGGSAARIAEIYARWGKGNHPARLNLGDCFAYDVAKQHNCPLLYVGEDFAQTDIVGAL</sequence>
<dbReference type="RefSeq" id="WP_379878634.1">
    <property type="nucleotide sequence ID" value="NZ_JBHUIP010000016.1"/>
</dbReference>
<dbReference type="Pfam" id="PF01850">
    <property type="entry name" value="PIN"/>
    <property type="match status" value="1"/>
</dbReference>
<evidence type="ECO:0000259" key="1">
    <source>
        <dbReference type="Pfam" id="PF01850"/>
    </source>
</evidence>
<evidence type="ECO:0000313" key="2">
    <source>
        <dbReference type="EMBL" id="MFD2265369.1"/>
    </source>
</evidence>
<dbReference type="CDD" id="cd09871">
    <property type="entry name" value="PIN_MtVapC28-VapC30-like"/>
    <property type="match status" value="1"/>
</dbReference>
<dbReference type="InterPro" id="IPR002716">
    <property type="entry name" value="PIN_dom"/>
</dbReference>
<dbReference type="SUPFAM" id="SSF88723">
    <property type="entry name" value="PIN domain-like"/>
    <property type="match status" value="1"/>
</dbReference>
<protein>
    <submittedName>
        <fullName evidence="2">Type II toxin-antitoxin system VapC family toxin</fullName>
    </submittedName>
</protein>
<dbReference type="Proteomes" id="UP001597295">
    <property type="component" value="Unassembled WGS sequence"/>
</dbReference>
<organism evidence="2 3">
    <name type="scientific">Lacibacterium aquatile</name>
    <dbReference type="NCBI Taxonomy" id="1168082"/>
    <lineage>
        <taxon>Bacteria</taxon>
        <taxon>Pseudomonadati</taxon>
        <taxon>Pseudomonadota</taxon>
        <taxon>Alphaproteobacteria</taxon>
        <taxon>Rhodospirillales</taxon>
        <taxon>Rhodospirillaceae</taxon>
    </lineage>
</organism>